<feature type="compositionally biased region" description="Low complexity" evidence="4">
    <location>
        <begin position="76"/>
        <end position="88"/>
    </location>
</feature>
<dbReference type="EMBL" id="JBHFFA010000008">
    <property type="protein sequence ID" value="KAL2607911.1"/>
    <property type="molecule type" value="Genomic_DNA"/>
</dbReference>
<gene>
    <name evidence="6" type="ORF">R1flu_026484</name>
</gene>
<dbReference type="SUPFAM" id="SSF88697">
    <property type="entry name" value="PUA domain-like"/>
    <property type="match status" value="1"/>
</dbReference>
<dbReference type="GO" id="GO:0005634">
    <property type="term" value="C:nucleus"/>
    <property type="evidence" value="ECO:0007669"/>
    <property type="project" value="UniProtKB-SubCell"/>
</dbReference>
<feature type="region of interest" description="Disordered" evidence="4">
    <location>
        <begin position="33"/>
        <end position="61"/>
    </location>
</feature>
<feature type="compositionally biased region" description="Polar residues" evidence="4">
    <location>
        <begin position="33"/>
        <end position="48"/>
    </location>
</feature>
<dbReference type="Pfam" id="PF02182">
    <property type="entry name" value="SAD_SRA"/>
    <property type="match status" value="1"/>
</dbReference>
<dbReference type="AlphaFoldDB" id="A0ABD1XG44"/>
<dbReference type="PANTHER" id="PTHR45660:SF13">
    <property type="entry name" value="HISTONE-LYSINE N-METHYLTRANSFERASE SETMAR"/>
    <property type="match status" value="1"/>
</dbReference>
<evidence type="ECO:0000256" key="2">
    <source>
        <dbReference type="ARBA" id="ARBA00023242"/>
    </source>
</evidence>
<evidence type="ECO:0000256" key="1">
    <source>
        <dbReference type="ARBA" id="ARBA00004286"/>
    </source>
</evidence>
<protein>
    <recommendedName>
        <fullName evidence="5">YDG domain-containing protein</fullName>
    </recommendedName>
</protein>
<dbReference type="PANTHER" id="PTHR45660">
    <property type="entry name" value="HISTONE-LYSINE N-METHYLTRANSFERASE SETMAR"/>
    <property type="match status" value="1"/>
</dbReference>
<evidence type="ECO:0000256" key="3">
    <source>
        <dbReference type="PROSITE-ProRule" id="PRU00358"/>
    </source>
</evidence>
<keyword evidence="7" id="KW-1185">Reference proteome</keyword>
<dbReference type="GO" id="GO:0005694">
    <property type="term" value="C:chromosome"/>
    <property type="evidence" value="ECO:0007669"/>
    <property type="project" value="UniProtKB-SubCell"/>
</dbReference>
<evidence type="ECO:0000256" key="4">
    <source>
        <dbReference type="SAM" id="MobiDB-lite"/>
    </source>
</evidence>
<feature type="domain" description="YDG" evidence="5">
    <location>
        <begin position="431"/>
        <end position="582"/>
    </location>
</feature>
<proteinExistence type="predicted"/>
<evidence type="ECO:0000313" key="7">
    <source>
        <dbReference type="Proteomes" id="UP001605036"/>
    </source>
</evidence>
<dbReference type="SMART" id="SM00466">
    <property type="entry name" value="SRA"/>
    <property type="match status" value="1"/>
</dbReference>
<dbReference type="PROSITE" id="PS51015">
    <property type="entry name" value="YDG"/>
    <property type="match status" value="1"/>
</dbReference>
<reference evidence="6 7" key="1">
    <citation type="submission" date="2024-09" db="EMBL/GenBank/DDBJ databases">
        <title>Chromosome-scale assembly of Riccia fluitans.</title>
        <authorList>
            <person name="Paukszto L."/>
            <person name="Sawicki J."/>
            <person name="Karawczyk K."/>
            <person name="Piernik-Szablinska J."/>
            <person name="Szczecinska M."/>
            <person name="Mazdziarz M."/>
        </authorList>
    </citation>
    <scope>NUCLEOTIDE SEQUENCE [LARGE SCALE GENOMIC DNA]</scope>
    <source>
        <strain evidence="6">Rf_01</strain>
        <tissue evidence="6">Aerial parts of the thallus</tissue>
    </source>
</reference>
<evidence type="ECO:0000259" key="5">
    <source>
        <dbReference type="PROSITE" id="PS51015"/>
    </source>
</evidence>
<dbReference type="InterPro" id="IPR051357">
    <property type="entry name" value="H3K9_HMTase_SUVAR3-9"/>
</dbReference>
<dbReference type="InterPro" id="IPR036987">
    <property type="entry name" value="SRA-YDG_sf"/>
</dbReference>
<keyword evidence="2 3" id="KW-0539">Nucleus</keyword>
<dbReference type="Gene3D" id="2.30.280.10">
    <property type="entry name" value="SRA-YDG"/>
    <property type="match status" value="1"/>
</dbReference>
<dbReference type="InterPro" id="IPR015947">
    <property type="entry name" value="PUA-like_sf"/>
</dbReference>
<name>A0ABD1XG44_9MARC</name>
<evidence type="ECO:0000313" key="6">
    <source>
        <dbReference type="EMBL" id="KAL2607911.1"/>
    </source>
</evidence>
<dbReference type="InterPro" id="IPR003105">
    <property type="entry name" value="SRA_YDG"/>
</dbReference>
<comment type="subcellular location">
    <subcellularLocation>
        <location evidence="1">Chromosome</location>
    </subcellularLocation>
    <subcellularLocation>
        <location evidence="3">Nucleus</location>
    </subcellularLocation>
</comment>
<feature type="region of interest" description="Disordered" evidence="4">
    <location>
        <begin position="76"/>
        <end position="96"/>
    </location>
</feature>
<accession>A0ABD1XG44</accession>
<sequence>MTGREVTLKSRVSVSDLPPQYSDTVVTNYRSHVSPTSINPTTASNASFAASDGLRHSPQPNEPIKAKKLCLGIGGSAATSTSKSSLTPTKREGGVVEKNNSEAFVSKEQGCEDSSSRELWNYVNTDLGDFYEFMSYDVDEVEDECDFLRGIKDIDEFELPSWYIESHLDKEEDVKVKGSQAARADHQTQEFENQEVTFVIKNASLAVSVYGNQISTLEREILQSTLALESDLEKSLTLASLVQSPEAFKQALTDLYQITATSIARDPFLPPIAFSSGTAGAEGPWEKINSKDLAALLVPKEETGESGSYYEPVAKVTTELVQVKQEILPLAEVKQETVEFEVTQEMVGVKQGWDASWHQVPPGQDAVNYQNVQDKLQRLGELWFTRFKEADDDGIDTASGERANPDLIRLKVASDLRRGGLWINDKEKLIGHCPGIPIGACFTYRIEMALIGLHITHLCGIAIIPAALSPFKKPISPSVVLLTGGLDKYKDDRDMGDTVIYCGHGGYSAKTKKHRDQDLERGNLALTNSLELEVPVRLIRGHRDPRGKTGRLYSYDGLYKVINLNYEVGVKGNKVFLFTMVRLPGQGPLPVPSKDALLFRAQDEGDAYYFRPSETSRRIRTPLLENKASKVTRRPRSAWRSCSTDSDSDISVRLCSSPKIRALSNSSNSDSGTSMVLVTYTPPCTRSRAKKFGIE</sequence>
<dbReference type="Proteomes" id="UP001605036">
    <property type="component" value="Unassembled WGS sequence"/>
</dbReference>
<organism evidence="6 7">
    <name type="scientific">Riccia fluitans</name>
    <dbReference type="NCBI Taxonomy" id="41844"/>
    <lineage>
        <taxon>Eukaryota</taxon>
        <taxon>Viridiplantae</taxon>
        <taxon>Streptophyta</taxon>
        <taxon>Embryophyta</taxon>
        <taxon>Marchantiophyta</taxon>
        <taxon>Marchantiopsida</taxon>
        <taxon>Marchantiidae</taxon>
        <taxon>Marchantiales</taxon>
        <taxon>Ricciaceae</taxon>
        <taxon>Riccia</taxon>
    </lineage>
</organism>
<comment type="caution">
    <text evidence="6">The sequence shown here is derived from an EMBL/GenBank/DDBJ whole genome shotgun (WGS) entry which is preliminary data.</text>
</comment>